<organism evidence="1 2">
    <name type="scientific">Bremerella alba</name>
    <dbReference type="NCBI Taxonomy" id="980252"/>
    <lineage>
        <taxon>Bacteria</taxon>
        <taxon>Pseudomonadati</taxon>
        <taxon>Planctomycetota</taxon>
        <taxon>Planctomycetia</taxon>
        <taxon>Pirellulales</taxon>
        <taxon>Pirellulaceae</taxon>
        <taxon>Bremerella</taxon>
    </lineage>
</organism>
<keyword evidence="2" id="KW-1185">Reference proteome</keyword>
<sequence>MEKPAQFATQGAPSPLVRWEGVRFPLIDDLGTATRYPTRFFPVRTANPFYHDPQWGQKSGKLLFRTEI</sequence>
<reference evidence="1 2" key="1">
    <citation type="submission" date="2020-05" db="EMBL/GenBank/DDBJ databases">
        <title>Bremerella alba sp. nov., a novel planctomycete isolated from the surface of the macroalga Fucus spiralis.</title>
        <authorList>
            <person name="Godinho O."/>
            <person name="Botelho R."/>
            <person name="Albuquerque L."/>
            <person name="Wiegand S."/>
            <person name="Da Costa M.S."/>
            <person name="Lobo-Da-Cunha A."/>
            <person name="Jogler C."/>
            <person name="Lage O.M."/>
        </authorList>
    </citation>
    <scope>NUCLEOTIDE SEQUENCE [LARGE SCALE GENOMIC DNA]</scope>
    <source>
        <strain evidence="1 2">FF15</strain>
    </source>
</reference>
<evidence type="ECO:0000313" key="1">
    <source>
        <dbReference type="EMBL" id="MBA2116364.1"/>
    </source>
</evidence>
<gene>
    <name evidence="1" type="ORF">HOV93_35530</name>
</gene>
<dbReference type="EMBL" id="JABRWO010000010">
    <property type="protein sequence ID" value="MBA2116364.1"/>
    <property type="molecule type" value="Genomic_DNA"/>
</dbReference>
<comment type="caution">
    <text evidence="1">The sequence shown here is derived from an EMBL/GenBank/DDBJ whole genome shotgun (WGS) entry which is preliminary data.</text>
</comment>
<proteinExistence type="predicted"/>
<dbReference type="Proteomes" id="UP000551616">
    <property type="component" value="Unassembled WGS sequence"/>
</dbReference>
<name>A0A7V8V804_9BACT</name>
<dbReference type="AlphaFoldDB" id="A0A7V8V804"/>
<evidence type="ECO:0000313" key="2">
    <source>
        <dbReference type="Proteomes" id="UP000551616"/>
    </source>
</evidence>
<protein>
    <submittedName>
        <fullName evidence="1">Uncharacterized protein</fullName>
    </submittedName>
</protein>
<accession>A0A7V8V804</accession>